<gene>
    <name evidence="2" type="ORF">OsJ_14604</name>
</gene>
<reference evidence="2" key="2">
    <citation type="submission" date="2008-12" db="EMBL/GenBank/DDBJ databases">
        <title>Improved gene annotation of the rice (Oryza sativa) genomes.</title>
        <authorList>
            <person name="Wang J."/>
            <person name="Li R."/>
            <person name="Fan W."/>
            <person name="Huang Q."/>
            <person name="Zhang J."/>
            <person name="Zhou Y."/>
            <person name="Hu Y."/>
            <person name="Zi S."/>
            <person name="Li J."/>
            <person name="Ni P."/>
            <person name="Zheng H."/>
            <person name="Zhang Y."/>
            <person name="Zhao M."/>
            <person name="Hao Q."/>
            <person name="McDermott J."/>
            <person name="Samudrala R."/>
            <person name="Kristiansen K."/>
            <person name="Wong G.K.-S."/>
        </authorList>
    </citation>
    <scope>NUCLEOTIDE SEQUENCE</scope>
</reference>
<dbReference type="AlphaFoldDB" id="B9FEX4"/>
<accession>B9FEX4</accession>
<feature type="compositionally biased region" description="Basic and acidic residues" evidence="1">
    <location>
        <begin position="16"/>
        <end position="27"/>
    </location>
</feature>
<sequence>MAAVAEKAAAAETEDEARARERAAAEQIAHEKARKDFVTPLASVEDAISSEIHINTYKTDAVKYAEGSEGGVAEGGGGAAAAAHARATATDHGAAPQPLR</sequence>
<feature type="region of interest" description="Disordered" evidence="1">
    <location>
        <begin position="1"/>
        <end position="27"/>
    </location>
</feature>
<feature type="region of interest" description="Disordered" evidence="1">
    <location>
        <begin position="71"/>
        <end position="100"/>
    </location>
</feature>
<dbReference type="EMBL" id="CM000141">
    <property type="protein sequence ID" value="EEE60907.1"/>
    <property type="molecule type" value="Genomic_DNA"/>
</dbReference>
<evidence type="ECO:0000256" key="1">
    <source>
        <dbReference type="SAM" id="MobiDB-lite"/>
    </source>
</evidence>
<name>B9FEX4_ORYSJ</name>
<proteinExistence type="predicted"/>
<feature type="compositionally biased region" description="Low complexity" evidence="1">
    <location>
        <begin position="80"/>
        <end position="100"/>
    </location>
</feature>
<evidence type="ECO:0000313" key="2">
    <source>
        <dbReference type="EMBL" id="EEE60907.1"/>
    </source>
</evidence>
<feature type="compositionally biased region" description="Low complexity" evidence="1">
    <location>
        <begin position="1"/>
        <end position="11"/>
    </location>
</feature>
<dbReference type="Proteomes" id="UP000007752">
    <property type="component" value="Chromosome 4"/>
</dbReference>
<protein>
    <submittedName>
        <fullName evidence="2">Uncharacterized protein</fullName>
    </submittedName>
</protein>
<reference evidence="2" key="1">
    <citation type="journal article" date="2005" name="PLoS Biol.">
        <title>The genomes of Oryza sativa: a history of duplications.</title>
        <authorList>
            <person name="Yu J."/>
            <person name="Wang J."/>
            <person name="Lin W."/>
            <person name="Li S."/>
            <person name="Li H."/>
            <person name="Zhou J."/>
            <person name="Ni P."/>
            <person name="Dong W."/>
            <person name="Hu S."/>
            <person name="Zeng C."/>
            <person name="Zhang J."/>
            <person name="Zhang Y."/>
            <person name="Li R."/>
            <person name="Xu Z."/>
            <person name="Li S."/>
            <person name="Li X."/>
            <person name="Zheng H."/>
            <person name="Cong L."/>
            <person name="Lin L."/>
            <person name="Yin J."/>
            <person name="Geng J."/>
            <person name="Li G."/>
            <person name="Shi J."/>
            <person name="Liu J."/>
            <person name="Lv H."/>
            <person name="Li J."/>
            <person name="Wang J."/>
            <person name="Deng Y."/>
            <person name="Ran L."/>
            <person name="Shi X."/>
            <person name="Wang X."/>
            <person name="Wu Q."/>
            <person name="Li C."/>
            <person name="Ren X."/>
            <person name="Wang J."/>
            <person name="Wang X."/>
            <person name="Li D."/>
            <person name="Liu D."/>
            <person name="Zhang X."/>
            <person name="Ji Z."/>
            <person name="Zhao W."/>
            <person name="Sun Y."/>
            <person name="Zhang Z."/>
            <person name="Bao J."/>
            <person name="Han Y."/>
            <person name="Dong L."/>
            <person name="Ji J."/>
            <person name="Chen P."/>
            <person name="Wu S."/>
            <person name="Liu J."/>
            <person name="Xiao Y."/>
            <person name="Bu D."/>
            <person name="Tan J."/>
            <person name="Yang L."/>
            <person name="Ye C."/>
            <person name="Zhang J."/>
            <person name="Xu J."/>
            <person name="Zhou Y."/>
            <person name="Yu Y."/>
            <person name="Zhang B."/>
            <person name="Zhuang S."/>
            <person name="Wei H."/>
            <person name="Liu B."/>
            <person name="Lei M."/>
            <person name="Yu H."/>
            <person name="Li Y."/>
            <person name="Xu H."/>
            <person name="Wei S."/>
            <person name="He X."/>
            <person name="Fang L."/>
            <person name="Zhang Z."/>
            <person name="Zhang Y."/>
            <person name="Huang X."/>
            <person name="Su Z."/>
            <person name="Tong W."/>
            <person name="Li J."/>
            <person name="Tong Z."/>
            <person name="Li S."/>
            <person name="Ye J."/>
            <person name="Wang L."/>
            <person name="Fang L."/>
            <person name="Lei T."/>
            <person name="Chen C."/>
            <person name="Chen H."/>
            <person name="Xu Z."/>
            <person name="Li H."/>
            <person name="Huang H."/>
            <person name="Zhang F."/>
            <person name="Xu H."/>
            <person name="Li N."/>
            <person name="Zhao C."/>
            <person name="Li S."/>
            <person name="Dong L."/>
            <person name="Huang Y."/>
            <person name="Li L."/>
            <person name="Xi Y."/>
            <person name="Qi Q."/>
            <person name="Li W."/>
            <person name="Zhang B."/>
            <person name="Hu W."/>
            <person name="Zhang Y."/>
            <person name="Tian X."/>
            <person name="Jiao Y."/>
            <person name="Liang X."/>
            <person name="Jin J."/>
            <person name="Gao L."/>
            <person name="Zheng W."/>
            <person name="Hao B."/>
            <person name="Liu S."/>
            <person name="Wang W."/>
            <person name="Yuan L."/>
            <person name="Cao M."/>
            <person name="McDermott J."/>
            <person name="Samudrala R."/>
            <person name="Wang J."/>
            <person name="Wong G.K."/>
            <person name="Yang H."/>
        </authorList>
    </citation>
    <scope>NUCLEOTIDE SEQUENCE [LARGE SCALE GENOMIC DNA]</scope>
</reference>
<organism evidence="2">
    <name type="scientific">Oryza sativa subsp. japonica</name>
    <name type="common">Rice</name>
    <dbReference type="NCBI Taxonomy" id="39947"/>
    <lineage>
        <taxon>Eukaryota</taxon>
        <taxon>Viridiplantae</taxon>
        <taxon>Streptophyta</taxon>
        <taxon>Embryophyta</taxon>
        <taxon>Tracheophyta</taxon>
        <taxon>Spermatophyta</taxon>
        <taxon>Magnoliopsida</taxon>
        <taxon>Liliopsida</taxon>
        <taxon>Poales</taxon>
        <taxon>Poaceae</taxon>
        <taxon>BOP clade</taxon>
        <taxon>Oryzoideae</taxon>
        <taxon>Oryzeae</taxon>
        <taxon>Oryzinae</taxon>
        <taxon>Oryza</taxon>
        <taxon>Oryza sativa</taxon>
    </lineage>
</organism>